<keyword evidence="3" id="KW-1185">Reference proteome</keyword>
<dbReference type="RefSeq" id="WP_380909782.1">
    <property type="nucleotide sequence ID" value="NZ_JBHTLS010000100.1"/>
</dbReference>
<accession>A0ABW3NX88</accession>
<evidence type="ECO:0000256" key="1">
    <source>
        <dbReference type="SAM" id="MobiDB-lite"/>
    </source>
</evidence>
<proteinExistence type="predicted"/>
<protein>
    <submittedName>
        <fullName evidence="2">Uncharacterized protein</fullName>
    </submittedName>
</protein>
<organism evidence="2 3">
    <name type="scientific">Sphingobium olei</name>
    <dbReference type="NCBI Taxonomy" id="420955"/>
    <lineage>
        <taxon>Bacteria</taxon>
        <taxon>Pseudomonadati</taxon>
        <taxon>Pseudomonadota</taxon>
        <taxon>Alphaproteobacteria</taxon>
        <taxon>Sphingomonadales</taxon>
        <taxon>Sphingomonadaceae</taxon>
        <taxon>Sphingobium</taxon>
    </lineage>
</organism>
<feature type="region of interest" description="Disordered" evidence="1">
    <location>
        <begin position="125"/>
        <end position="152"/>
    </location>
</feature>
<evidence type="ECO:0000313" key="3">
    <source>
        <dbReference type="Proteomes" id="UP001597203"/>
    </source>
</evidence>
<sequence>MPPEHGPADIDLVYFDDANLWEEREPQQAPRIRGLFPDLPIWIDAKNEAGIQLCIEAKFDSQAPRSVIALAVSHIGLALSDNVAVLLFWKAQAFAHVDRKRQARRRLFRPVRTLRAPAGAISEGKMAARGSAVRPREPSRTVTVAQARPIPH</sequence>
<comment type="caution">
    <text evidence="2">The sequence shown here is derived from an EMBL/GenBank/DDBJ whole genome shotgun (WGS) entry which is preliminary data.</text>
</comment>
<name>A0ABW3NX88_9SPHN</name>
<dbReference type="Proteomes" id="UP001597203">
    <property type="component" value="Unassembled WGS sequence"/>
</dbReference>
<dbReference type="EMBL" id="JBHTLS010000100">
    <property type="protein sequence ID" value="MFD1104459.1"/>
    <property type="molecule type" value="Genomic_DNA"/>
</dbReference>
<gene>
    <name evidence="2" type="ORF">ACFQ24_06180</name>
</gene>
<reference evidence="3" key="1">
    <citation type="journal article" date="2019" name="Int. J. Syst. Evol. Microbiol.">
        <title>The Global Catalogue of Microorganisms (GCM) 10K type strain sequencing project: providing services to taxonomists for standard genome sequencing and annotation.</title>
        <authorList>
            <consortium name="The Broad Institute Genomics Platform"/>
            <consortium name="The Broad Institute Genome Sequencing Center for Infectious Disease"/>
            <person name="Wu L."/>
            <person name="Ma J."/>
        </authorList>
    </citation>
    <scope>NUCLEOTIDE SEQUENCE [LARGE SCALE GENOMIC DNA]</scope>
    <source>
        <strain evidence="3">CCUG 54329</strain>
    </source>
</reference>
<evidence type="ECO:0000313" key="2">
    <source>
        <dbReference type="EMBL" id="MFD1104459.1"/>
    </source>
</evidence>